<name>A0A968KUE1_9SPIO</name>
<comment type="caution">
    <text evidence="2">The sequence shown here is derived from an EMBL/GenBank/DDBJ whole genome shotgun (WGS) entry which is preliminary data.</text>
</comment>
<dbReference type="GO" id="GO:0003677">
    <property type="term" value="F:DNA binding"/>
    <property type="evidence" value="ECO:0007669"/>
    <property type="project" value="InterPro"/>
</dbReference>
<dbReference type="CDD" id="cd00093">
    <property type="entry name" value="HTH_XRE"/>
    <property type="match status" value="1"/>
</dbReference>
<dbReference type="PANTHER" id="PTHR34475">
    <property type="match status" value="1"/>
</dbReference>
<dbReference type="Pfam" id="PF13413">
    <property type="entry name" value="HTH_25"/>
    <property type="match status" value="1"/>
</dbReference>
<dbReference type="PANTHER" id="PTHR34475:SF1">
    <property type="entry name" value="CYTOSKELETON PROTEIN RODZ"/>
    <property type="match status" value="1"/>
</dbReference>
<organism evidence="2 3">
    <name type="scientific">Entomospira culicis</name>
    <dbReference type="NCBI Taxonomy" id="2719989"/>
    <lineage>
        <taxon>Bacteria</taxon>
        <taxon>Pseudomonadati</taxon>
        <taxon>Spirochaetota</taxon>
        <taxon>Spirochaetia</taxon>
        <taxon>Spirochaetales</taxon>
        <taxon>Spirochaetaceae</taxon>
        <taxon>Entomospira</taxon>
    </lineage>
</organism>
<reference evidence="2" key="1">
    <citation type="submission" date="2020-03" db="EMBL/GenBank/DDBJ databases">
        <title>Spirochaetal bacteria isolated from arthropods constitute a novel genus Entomospira genus novum within the order Spirochaetales.</title>
        <authorList>
            <person name="Grana-Miraglia L."/>
            <person name="Sikutova S."/>
            <person name="Fingerle V."/>
            <person name="Sing A."/>
            <person name="Castillo-Ramirez S."/>
            <person name="Margos G."/>
            <person name="Rudolf I."/>
        </authorList>
    </citation>
    <scope>NUCLEOTIDE SEQUENCE</scope>
    <source>
        <strain evidence="2">BR149</strain>
    </source>
</reference>
<feature type="transmembrane region" description="Helical" evidence="1">
    <location>
        <begin position="98"/>
        <end position="120"/>
    </location>
</feature>
<dbReference type="RefSeq" id="WP_167695558.1">
    <property type="nucleotide sequence ID" value="NZ_CP118181.1"/>
</dbReference>
<keyword evidence="1" id="KW-0812">Transmembrane</keyword>
<keyword evidence="3" id="KW-1185">Reference proteome</keyword>
<sequence>MKSIGEILTEARQTKKLTIEQVVNETHIPKQYILSLEADQFENISVGESNLLGFLRMYALFLGLDVDKILSMYKNYKLIEEQAPYEELLKKEINMKKILLRVGGGILLLFGLFFLLNQFFEINLFTVNQTVKLRSNKMKKTRKDILFNQELVLSVDGYLYYLKFSLSETQDIEGVIRGEDAYRDFLLSSEEPFSVVLNTLSFNVEVPATLRISYDKVYSDKRLSIYLEAENYVSLQDGDSIANSSTDRADNSIDLDVSIRQEREVLMSVRSSIPVNPIIMFKGYVNYRHRLDNSEVIDRYYQAGEQIQRTMHNNMKIWTSNAGRTTLKIGLNEIALGRDGEVAVKILYWQRNSTTGMLDLIIEDV</sequence>
<proteinExistence type="predicted"/>
<keyword evidence="1" id="KW-1133">Transmembrane helix</keyword>
<dbReference type="InterPro" id="IPR050400">
    <property type="entry name" value="Bact_Cytoskel_RodZ"/>
</dbReference>
<dbReference type="InterPro" id="IPR010982">
    <property type="entry name" value="Lambda_DNA-bd_dom_sf"/>
</dbReference>
<evidence type="ECO:0000256" key="1">
    <source>
        <dbReference type="SAM" id="Phobius"/>
    </source>
</evidence>
<gene>
    <name evidence="2" type="ORF">HCT48_04480</name>
</gene>
<evidence type="ECO:0000313" key="3">
    <source>
        <dbReference type="Proteomes" id="UP000778951"/>
    </source>
</evidence>
<keyword evidence="1" id="KW-0472">Membrane</keyword>
<dbReference type="EMBL" id="JAATLM010000001">
    <property type="protein sequence ID" value="NIZ69469.1"/>
    <property type="molecule type" value="Genomic_DNA"/>
</dbReference>
<evidence type="ECO:0000313" key="2">
    <source>
        <dbReference type="EMBL" id="NIZ69469.1"/>
    </source>
</evidence>
<dbReference type="Proteomes" id="UP000778951">
    <property type="component" value="Unassembled WGS sequence"/>
</dbReference>
<protein>
    <submittedName>
        <fullName evidence="2">Helix-turn-helix domain-containing protein</fullName>
    </submittedName>
</protein>
<dbReference type="AlphaFoldDB" id="A0A968KUE1"/>
<dbReference type="SUPFAM" id="SSF47413">
    <property type="entry name" value="lambda repressor-like DNA-binding domains"/>
    <property type="match status" value="1"/>
</dbReference>
<dbReference type="InterPro" id="IPR001387">
    <property type="entry name" value="Cro/C1-type_HTH"/>
</dbReference>
<dbReference type="Gene3D" id="1.10.260.40">
    <property type="entry name" value="lambda repressor-like DNA-binding domains"/>
    <property type="match status" value="1"/>
</dbReference>
<accession>A0A968KUE1</accession>